<dbReference type="InterPro" id="IPR010496">
    <property type="entry name" value="AL/BT2_dom"/>
</dbReference>
<dbReference type="Pfam" id="PF01261">
    <property type="entry name" value="AP_endonuc_2"/>
    <property type="match status" value="1"/>
</dbReference>
<feature type="domain" description="Xylose isomerase-like TIM barrel" evidence="2">
    <location>
        <begin position="56"/>
        <end position="271"/>
    </location>
</feature>
<evidence type="ECO:0000313" key="4">
    <source>
        <dbReference type="EMBL" id="AQQ70778.1"/>
    </source>
</evidence>
<dbReference type="PANTHER" id="PTHR12110">
    <property type="entry name" value="HYDROXYPYRUVATE ISOMERASE"/>
    <property type="match status" value="1"/>
</dbReference>
<dbReference type="SUPFAM" id="SSF51658">
    <property type="entry name" value="Xylose isomerase-like"/>
    <property type="match status" value="1"/>
</dbReference>
<dbReference type="RefSeq" id="WP_146683016.1">
    <property type="nucleotide sequence ID" value="NZ_CP019646.1"/>
</dbReference>
<organism evidence="4 5">
    <name type="scientific">Limihaloglobus sulfuriphilus</name>
    <dbReference type="NCBI Taxonomy" id="1851148"/>
    <lineage>
        <taxon>Bacteria</taxon>
        <taxon>Pseudomonadati</taxon>
        <taxon>Planctomycetota</taxon>
        <taxon>Phycisphaerae</taxon>
        <taxon>Sedimentisphaerales</taxon>
        <taxon>Sedimentisphaeraceae</taxon>
        <taxon>Limihaloglobus</taxon>
    </lineage>
</organism>
<evidence type="ECO:0000313" key="5">
    <source>
        <dbReference type="Proteomes" id="UP000188181"/>
    </source>
</evidence>
<dbReference type="Gene3D" id="2.60.120.560">
    <property type="entry name" value="Exo-inulinase, domain 1"/>
    <property type="match status" value="1"/>
</dbReference>
<dbReference type="STRING" id="1851148.SMSP2_01139"/>
<sequence precursor="true">MKRTLIIMVTLMVLSTGLCLGGDCIAAGHPSTEFYEGWRLGTQAYTFRLFTFYEAVDKAAQLGLDWIEMYPGQKICEEFGDAKTNVDMTPPQRRAVKEKLDSAGIRLVNFGVVGLGEDEQANRKVFEFARNMGIETIVSEPPQECLDKIDELCKEYDINVAIHNHPQPSRYWNPEAVLEACKGRSEYIGACADIGHWCRSGVDPVEAVKMLEGRIISMHFKDINEFGVRKAHDVHWGNGVCKVDEVLETLNSQGFKGVFSIEYEHNWENSVPDVYECIQYFNKKASQINSSGWQYVFEPDLSNAAYKNKDAKWEYEMGVIKRLGGGDICTKEKYADFVLDFGFKTEKGSNSGVLLRTQNYNWTPWIEVQILDSYGKDTPDKHDCGGIFDLLEPAQIAVNEPGRWNRMTIYAIDNRINVILNGKTVTEMNLDLWSEAGKNPDGSENKFKETAFKDLPREGYLIFQDHGQEISFRNIKILPLNK</sequence>
<dbReference type="Pfam" id="PF06439">
    <property type="entry name" value="3keto-disac_hyd"/>
    <property type="match status" value="1"/>
</dbReference>
<dbReference type="KEGG" id="pbas:SMSP2_01139"/>
<name>A0A1Q2ME15_9BACT</name>
<evidence type="ECO:0000256" key="1">
    <source>
        <dbReference type="SAM" id="SignalP"/>
    </source>
</evidence>
<evidence type="ECO:0000259" key="2">
    <source>
        <dbReference type="Pfam" id="PF01261"/>
    </source>
</evidence>
<accession>A0A1Q2ME15</accession>
<reference evidence="5" key="1">
    <citation type="submission" date="2017-02" db="EMBL/GenBank/DDBJ databases">
        <title>Comparative genomics and description of representatives of a novel lineage of planctomycetes thriving in anoxic sediments.</title>
        <authorList>
            <person name="Spring S."/>
            <person name="Bunk B."/>
            <person name="Sproer C."/>
        </authorList>
    </citation>
    <scope>NUCLEOTIDE SEQUENCE [LARGE SCALE GENOMIC DNA]</scope>
    <source>
        <strain evidence="5">SM-Chi-D1</strain>
    </source>
</reference>
<feature type="domain" description="3-keto-alpha-glucoside-1,2-lyase/3-keto-2-hydroxy-glucal hydratase" evidence="3">
    <location>
        <begin position="304"/>
        <end position="477"/>
    </location>
</feature>
<feature type="chain" id="PRO_5012071855" evidence="1">
    <location>
        <begin position="22"/>
        <end position="482"/>
    </location>
</feature>
<dbReference type="PANTHER" id="PTHR12110:SF41">
    <property type="entry name" value="INOSOSE DEHYDRATASE"/>
    <property type="match status" value="1"/>
</dbReference>
<dbReference type="InterPro" id="IPR050312">
    <property type="entry name" value="IolE/XylAMocC-like"/>
</dbReference>
<dbReference type="GO" id="GO:0016787">
    <property type="term" value="F:hydrolase activity"/>
    <property type="evidence" value="ECO:0007669"/>
    <property type="project" value="InterPro"/>
</dbReference>
<dbReference type="OrthoDB" id="270456at2"/>
<protein>
    <submittedName>
        <fullName evidence="4">L-xylulose 5-phosphate 3-epimerase</fullName>
    </submittedName>
</protein>
<dbReference type="Gene3D" id="3.20.20.150">
    <property type="entry name" value="Divalent-metal-dependent TIM barrel enzymes"/>
    <property type="match status" value="1"/>
</dbReference>
<dbReference type="EMBL" id="CP019646">
    <property type="protein sequence ID" value="AQQ70778.1"/>
    <property type="molecule type" value="Genomic_DNA"/>
</dbReference>
<dbReference type="AlphaFoldDB" id="A0A1Q2ME15"/>
<dbReference type="InterPro" id="IPR013022">
    <property type="entry name" value="Xyl_isomerase-like_TIM-brl"/>
</dbReference>
<evidence type="ECO:0000259" key="3">
    <source>
        <dbReference type="Pfam" id="PF06439"/>
    </source>
</evidence>
<dbReference type="Proteomes" id="UP000188181">
    <property type="component" value="Chromosome"/>
</dbReference>
<dbReference type="InterPro" id="IPR036237">
    <property type="entry name" value="Xyl_isomerase-like_sf"/>
</dbReference>
<keyword evidence="5" id="KW-1185">Reference proteome</keyword>
<feature type="signal peptide" evidence="1">
    <location>
        <begin position="1"/>
        <end position="21"/>
    </location>
</feature>
<keyword evidence="1" id="KW-0732">Signal</keyword>
<gene>
    <name evidence="4" type="ORF">SMSP2_01139</name>
</gene>
<proteinExistence type="predicted"/>